<comment type="subcellular location">
    <subcellularLocation>
        <location evidence="1">Membrane</location>
        <topology evidence="1">Multi-pass membrane protein</topology>
    </subcellularLocation>
</comment>
<dbReference type="Pfam" id="PF00916">
    <property type="entry name" value="Sulfate_transp"/>
    <property type="match status" value="1"/>
</dbReference>
<dbReference type="NCBIfam" id="TIGR00815">
    <property type="entry name" value="sulP"/>
    <property type="match status" value="1"/>
</dbReference>
<dbReference type="CDD" id="cd07042">
    <property type="entry name" value="STAS_SulP_like_sulfate_transporter"/>
    <property type="match status" value="1"/>
</dbReference>
<keyword evidence="3 5" id="KW-1133">Transmembrane helix</keyword>
<gene>
    <name evidence="7" type="ORF">DW2_17592</name>
</gene>
<dbReference type="InterPro" id="IPR002645">
    <property type="entry name" value="STAS_dom"/>
</dbReference>
<sequence length="583" mass="62319">MLKRYFPILGWARDYTRATFEADMIAAVIVTIMLIPQSLAYSQLAGLPPELGLYASVIPLLIYAVLGTSRPLAMGPVAVISLMTATAIGDLALRGTPQYTTAAIALAFLSGVMLLVMGVLRLGFITSFLSHPVISGVISATGLLIAGGQIKHFLGVKAPSDTLPEIADGLWRNIGQTNAASVVISILAVAFLYWARRGLKPVLIHRGLAPRLADILVRAAPVVAVAVTVILAWALRLDKHGVAVVGTIPRGMPAPTLPPFDPGLWKQLFMPALLISIIGYVETISVAQTLAAKKRQRIDPDQELIALGGSNIAAAVSGAFPITGGFARSVVNFEAGAATPAAGAYTAVGVALATFTITPALYFLPQATLAATIFVSVLTLVDLGAIRSVFTYSKSEGLAMIATMAITLIYGVTDGIAAGVLLSIGLQLWRSSRPHVAELGQVPGTEHFRNILRHRVETAPGILSLRIDESLWFPNARYIEELIYDRIAEDTSIKHVVLNCPAINHIDASALEALEEVNAQLRDAGVRMHLSEVKGPVMDRLTRSDLLTQLTGQIYLTHYDALATLAPKMTRDTLEQSRCETHR</sequence>
<dbReference type="PANTHER" id="PTHR11814">
    <property type="entry name" value="SULFATE TRANSPORTER"/>
    <property type="match status" value="1"/>
</dbReference>
<feature type="transmembrane region" description="Helical" evidence="5">
    <location>
        <begin position="371"/>
        <end position="392"/>
    </location>
</feature>
<evidence type="ECO:0000256" key="5">
    <source>
        <dbReference type="SAM" id="Phobius"/>
    </source>
</evidence>
<dbReference type="Pfam" id="PF01740">
    <property type="entry name" value="STAS"/>
    <property type="match status" value="1"/>
</dbReference>
<dbReference type="RefSeq" id="WP_038148558.1">
    <property type="nucleotide sequence ID" value="NZ_AQRC01000018.1"/>
</dbReference>
<feature type="transmembrane region" description="Helical" evidence="5">
    <location>
        <begin position="398"/>
        <end position="424"/>
    </location>
</feature>
<organism evidence="7 8">
    <name type="scientific">Thioclava atlantica</name>
    <dbReference type="NCBI Taxonomy" id="1317124"/>
    <lineage>
        <taxon>Bacteria</taxon>
        <taxon>Pseudomonadati</taxon>
        <taxon>Pseudomonadota</taxon>
        <taxon>Alphaproteobacteria</taxon>
        <taxon>Rhodobacterales</taxon>
        <taxon>Paracoccaceae</taxon>
        <taxon>Thioclava</taxon>
    </lineage>
</organism>
<evidence type="ECO:0000256" key="4">
    <source>
        <dbReference type="ARBA" id="ARBA00023136"/>
    </source>
</evidence>
<dbReference type="Proteomes" id="UP000028607">
    <property type="component" value="Unassembled WGS sequence"/>
</dbReference>
<feature type="transmembrane region" description="Helical" evidence="5">
    <location>
        <begin position="132"/>
        <end position="154"/>
    </location>
</feature>
<dbReference type="InterPro" id="IPR018045">
    <property type="entry name" value="S04_transporter_CS"/>
</dbReference>
<dbReference type="AlphaFoldDB" id="A0A085TS16"/>
<accession>A0A085TS16</accession>
<dbReference type="STRING" id="1317124.DW2_17592"/>
<dbReference type="OrthoDB" id="9769739at2"/>
<dbReference type="PROSITE" id="PS50801">
    <property type="entry name" value="STAS"/>
    <property type="match status" value="1"/>
</dbReference>
<feature type="transmembrane region" description="Helical" evidence="5">
    <location>
        <begin position="20"/>
        <end position="39"/>
    </location>
</feature>
<dbReference type="InterPro" id="IPR001902">
    <property type="entry name" value="SLC26A/SulP_fam"/>
</dbReference>
<dbReference type="GO" id="GO:0016020">
    <property type="term" value="C:membrane"/>
    <property type="evidence" value="ECO:0007669"/>
    <property type="project" value="UniProtKB-SubCell"/>
</dbReference>
<evidence type="ECO:0000256" key="3">
    <source>
        <dbReference type="ARBA" id="ARBA00022989"/>
    </source>
</evidence>
<dbReference type="SUPFAM" id="SSF52091">
    <property type="entry name" value="SpoIIaa-like"/>
    <property type="match status" value="1"/>
</dbReference>
<dbReference type="Gene3D" id="3.30.750.24">
    <property type="entry name" value="STAS domain"/>
    <property type="match status" value="1"/>
</dbReference>
<proteinExistence type="predicted"/>
<evidence type="ECO:0000259" key="6">
    <source>
        <dbReference type="PROSITE" id="PS50801"/>
    </source>
</evidence>
<evidence type="ECO:0000313" key="8">
    <source>
        <dbReference type="Proteomes" id="UP000028607"/>
    </source>
</evidence>
<dbReference type="InterPro" id="IPR036513">
    <property type="entry name" value="STAS_dom_sf"/>
</dbReference>
<keyword evidence="4 5" id="KW-0472">Membrane</keyword>
<feature type="transmembrane region" description="Helical" evidence="5">
    <location>
        <begin position="73"/>
        <end position="93"/>
    </location>
</feature>
<feature type="domain" description="STAS" evidence="6">
    <location>
        <begin position="452"/>
        <end position="565"/>
    </location>
</feature>
<feature type="transmembrane region" description="Helical" evidence="5">
    <location>
        <begin position="174"/>
        <end position="194"/>
    </location>
</feature>
<reference evidence="7 8" key="2">
    <citation type="journal article" date="2015" name="Antonie Van Leeuwenhoek">
        <title>Thioclava indica sp. nov., isolated from surface seawater of the Indian Ocean.</title>
        <authorList>
            <person name="Liu Y."/>
            <person name="Lai Q."/>
            <person name="Du J."/>
            <person name="Xu H."/>
            <person name="Jiang L."/>
            <person name="Shao Z."/>
        </authorList>
    </citation>
    <scope>NUCLEOTIDE SEQUENCE [LARGE SCALE GENOMIC DNA]</scope>
    <source>
        <strain evidence="7 8">13D2W-2</strain>
    </source>
</reference>
<name>A0A085TS16_9RHOB</name>
<dbReference type="EMBL" id="AQRC01000018">
    <property type="protein sequence ID" value="KFE33513.1"/>
    <property type="molecule type" value="Genomic_DNA"/>
</dbReference>
<dbReference type="PATRIC" id="fig|1317124.6.peg.3544"/>
<dbReference type="PROSITE" id="PS01130">
    <property type="entry name" value="SLC26A"/>
    <property type="match status" value="1"/>
</dbReference>
<dbReference type="InterPro" id="IPR011547">
    <property type="entry name" value="SLC26A/SulP_dom"/>
</dbReference>
<feature type="transmembrane region" description="Helical" evidence="5">
    <location>
        <begin position="99"/>
        <end position="120"/>
    </location>
</feature>
<feature type="transmembrane region" description="Helical" evidence="5">
    <location>
        <begin position="304"/>
        <end position="322"/>
    </location>
</feature>
<feature type="transmembrane region" description="Helical" evidence="5">
    <location>
        <begin position="268"/>
        <end position="292"/>
    </location>
</feature>
<dbReference type="GO" id="GO:0008271">
    <property type="term" value="F:secondary active sulfate transmembrane transporter activity"/>
    <property type="evidence" value="ECO:0007669"/>
    <property type="project" value="InterPro"/>
</dbReference>
<keyword evidence="8" id="KW-1185">Reference proteome</keyword>
<evidence type="ECO:0000256" key="1">
    <source>
        <dbReference type="ARBA" id="ARBA00004141"/>
    </source>
</evidence>
<comment type="caution">
    <text evidence="7">The sequence shown here is derived from an EMBL/GenBank/DDBJ whole genome shotgun (WGS) entry which is preliminary data.</text>
</comment>
<protein>
    <submittedName>
        <fullName evidence="7">Sulfate transporter permease</fullName>
    </submittedName>
</protein>
<evidence type="ECO:0000313" key="7">
    <source>
        <dbReference type="EMBL" id="KFE33513.1"/>
    </source>
</evidence>
<reference evidence="8" key="1">
    <citation type="submission" date="2013-04" db="EMBL/GenBank/DDBJ databases">
        <title>Thioclava sp. 13D2W-2 Genome Sequencing.</title>
        <authorList>
            <person name="Lai Q."/>
            <person name="Li G."/>
            <person name="Shao Z."/>
        </authorList>
    </citation>
    <scope>NUCLEOTIDE SEQUENCE [LARGE SCALE GENOMIC DNA]</scope>
    <source>
        <strain evidence="8">13D2W-2</strain>
    </source>
</reference>
<feature type="transmembrane region" description="Helical" evidence="5">
    <location>
        <begin position="51"/>
        <end position="66"/>
    </location>
</feature>
<dbReference type="eggNOG" id="COG0659">
    <property type="taxonomic scope" value="Bacteria"/>
</dbReference>
<keyword evidence="2 5" id="KW-0812">Transmembrane</keyword>
<feature type="transmembrane region" description="Helical" evidence="5">
    <location>
        <begin position="215"/>
        <end position="235"/>
    </location>
</feature>
<evidence type="ECO:0000256" key="2">
    <source>
        <dbReference type="ARBA" id="ARBA00022692"/>
    </source>
</evidence>
<feature type="transmembrane region" description="Helical" evidence="5">
    <location>
        <begin position="342"/>
        <end position="364"/>
    </location>
</feature>